<dbReference type="Gene3D" id="2.10.25.10">
    <property type="entry name" value="Laminin"/>
    <property type="match status" value="1"/>
</dbReference>
<keyword evidence="4" id="KW-0732">Signal</keyword>
<feature type="region of interest" description="Disordered" evidence="3">
    <location>
        <begin position="28"/>
        <end position="54"/>
    </location>
</feature>
<evidence type="ECO:0000256" key="2">
    <source>
        <dbReference type="ARBA" id="ARBA00023157"/>
    </source>
</evidence>
<dbReference type="CDD" id="cd19941">
    <property type="entry name" value="TIL"/>
    <property type="match status" value="1"/>
</dbReference>
<sequence>MKASLSVILLFTSGLLASPVPEAASSATSARSTLPSPLTLPTPAVLPAGPEETPVDPFITPKKCPKPNQVFVECGSACPARCWKPPPTVCTLQCVIGCQCAPGFFLNKAGSCVSALGCVWDIFNKKSS</sequence>
<dbReference type="OrthoDB" id="7695409at2759"/>
<dbReference type="EMBL" id="CABFNQ020000763">
    <property type="protein sequence ID" value="CAH0040813.1"/>
    <property type="molecule type" value="Genomic_DNA"/>
</dbReference>
<evidence type="ECO:0000313" key="7">
    <source>
        <dbReference type="Proteomes" id="UP000696573"/>
    </source>
</evidence>
<dbReference type="GO" id="GO:0030414">
    <property type="term" value="F:peptidase inhibitor activity"/>
    <property type="evidence" value="ECO:0007669"/>
    <property type="project" value="UniProtKB-KW"/>
</dbReference>
<protein>
    <recommendedName>
        <fullName evidence="5">TIL domain-containing protein</fullName>
    </recommendedName>
</protein>
<evidence type="ECO:0000256" key="3">
    <source>
        <dbReference type="SAM" id="MobiDB-lite"/>
    </source>
</evidence>
<dbReference type="AlphaFoldDB" id="A0A9N9W2Y3"/>
<dbReference type="InterPro" id="IPR036084">
    <property type="entry name" value="Ser_inhib-like_sf"/>
</dbReference>
<name>A0A9N9W2Y3_9HYPO</name>
<reference evidence="6" key="1">
    <citation type="submission" date="2021-10" db="EMBL/GenBank/DDBJ databases">
        <authorList>
            <person name="Piombo E."/>
        </authorList>
    </citation>
    <scope>NUCLEOTIDE SEQUENCE</scope>
</reference>
<proteinExistence type="predicted"/>
<accession>A0A9N9W2Y3</accession>
<feature type="signal peptide" evidence="4">
    <location>
        <begin position="1"/>
        <end position="17"/>
    </location>
</feature>
<evidence type="ECO:0000259" key="5">
    <source>
        <dbReference type="Pfam" id="PF01826"/>
    </source>
</evidence>
<feature type="chain" id="PRO_5040344672" description="TIL domain-containing protein" evidence="4">
    <location>
        <begin position="18"/>
        <end position="128"/>
    </location>
</feature>
<evidence type="ECO:0000313" key="6">
    <source>
        <dbReference type="EMBL" id="CAH0040813.1"/>
    </source>
</evidence>
<dbReference type="PANTHER" id="PTHR23259">
    <property type="entry name" value="RIDDLE"/>
    <property type="match status" value="1"/>
</dbReference>
<dbReference type="Pfam" id="PF01826">
    <property type="entry name" value="TIL"/>
    <property type="match status" value="1"/>
</dbReference>
<evidence type="ECO:0000256" key="1">
    <source>
        <dbReference type="ARBA" id="ARBA00022690"/>
    </source>
</evidence>
<dbReference type="InterPro" id="IPR002919">
    <property type="entry name" value="TIL_dom"/>
</dbReference>
<keyword evidence="1" id="KW-0646">Protease inhibitor</keyword>
<dbReference type="SUPFAM" id="SSF57567">
    <property type="entry name" value="Serine protease inhibitors"/>
    <property type="match status" value="1"/>
</dbReference>
<evidence type="ECO:0000256" key="4">
    <source>
        <dbReference type="SAM" id="SignalP"/>
    </source>
</evidence>
<feature type="domain" description="TIL" evidence="5">
    <location>
        <begin position="66"/>
        <end position="118"/>
    </location>
</feature>
<dbReference type="PANTHER" id="PTHR23259:SF70">
    <property type="entry name" value="ACCESSORY GLAND PROTEIN ACP62F-RELATED"/>
    <property type="match status" value="1"/>
</dbReference>
<dbReference type="Proteomes" id="UP000696573">
    <property type="component" value="Unassembled WGS sequence"/>
</dbReference>
<organism evidence="6 7">
    <name type="scientific">Clonostachys rhizophaga</name>
    <dbReference type="NCBI Taxonomy" id="160324"/>
    <lineage>
        <taxon>Eukaryota</taxon>
        <taxon>Fungi</taxon>
        <taxon>Dikarya</taxon>
        <taxon>Ascomycota</taxon>
        <taxon>Pezizomycotina</taxon>
        <taxon>Sordariomycetes</taxon>
        <taxon>Hypocreomycetidae</taxon>
        <taxon>Hypocreales</taxon>
        <taxon>Bionectriaceae</taxon>
        <taxon>Clonostachys</taxon>
    </lineage>
</organism>
<keyword evidence="2" id="KW-1015">Disulfide bond</keyword>
<comment type="caution">
    <text evidence="6">The sequence shown here is derived from an EMBL/GenBank/DDBJ whole genome shotgun (WGS) entry which is preliminary data.</text>
</comment>
<dbReference type="InterPro" id="IPR051368">
    <property type="entry name" value="SerProtInhib-TIL_Domain"/>
</dbReference>
<gene>
    <name evidence="6" type="ORF">CRHIZ90672A_00008860</name>
</gene>
<keyword evidence="7" id="KW-1185">Reference proteome</keyword>
<feature type="compositionally biased region" description="Low complexity" evidence="3">
    <location>
        <begin position="28"/>
        <end position="50"/>
    </location>
</feature>